<evidence type="ECO:0000313" key="5">
    <source>
        <dbReference type="Proteomes" id="UP000007652"/>
    </source>
</evidence>
<dbReference type="Pfam" id="PF07155">
    <property type="entry name" value="ECF-ribofla_trS"/>
    <property type="match status" value="1"/>
</dbReference>
<reference evidence="4 5" key="1">
    <citation type="journal article" date="2011" name="J. Bacteriol.">
        <title>Draft genome sequence of Caloramator australicus strain RC3T, a thermoanaerobe from the Great Artesian Basin of Australia.</title>
        <authorList>
            <person name="Ogg C.D."/>
            <person name="Patel B.K.C."/>
        </authorList>
    </citation>
    <scope>NUCLEOTIDE SEQUENCE [LARGE SCALE GENOMIC DNA]</scope>
    <source>
        <strain evidence="4 5">RC3</strain>
    </source>
</reference>
<dbReference type="PANTHER" id="PTHR37815">
    <property type="entry name" value="UPF0397 PROTEIN BC_2624-RELATED"/>
    <property type="match status" value="1"/>
</dbReference>
<comment type="caution">
    <text evidence="4">The sequence shown here is derived from an EMBL/GenBank/DDBJ whole genome shotgun (WGS) entry which is preliminary data.</text>
</comment>
<evidence type="ECO:0000256" key="1">
    <source>
        <dbReference type="ARBA" id="ARBA00022692"/>
    </source>
</evidence>
<name>I7LKF5_9CLOT</name>
<feature type="transmembrane region" description="Helical" evidence="3">
    <location>
        <begin position="129"/>
        <end position="154"/>
    </location>
</feature>
<dbReference type="Gene3D" id="1.10.1760.20">
    <property type="match status" value="1"/>
</dbReference>
<proteinExistence type="predicted"/>
<feature type="transmembrane region" description="Helical" evidence="3">
    <location>
        <begin position="40"/>
        <end position="61"/>
    </location>
</feature>
<accession>I7LKF5</accession>
<dbReference type="eggNOG" id="COG4720">
    <property type="taxonomic scope" value="Bacteria"/>
</dbReference>
<keyword evidence="3" id="KW-0472">Membrane</keyword>
<feature type="transmembrane region" description="Helical" evidence="3">
    <location>
        <begin position="6"/>
        <end position="28"/>
    </location>
</feature>
<keyword evidence="2 3" id="KW-1133">Transmembrane helix</keyword>
<evidence type="ECO:0000256" key="3">
    <source>
        <dbReference type="SAM" id="Phobius"/>
    </source>
</evidence>
<dbReference type="RefSeq" id="WP_008909652.1">
    <property type="nucleotide sequence ID" value="NZ_CAKP01000122.1"/>
</dbReference>
<dbReference type="STRING" id="857293.CAAU_2314"/>
<dbReference type="EMBL" id="CAKP01000122">
    <property type="protein sequence ID" value="CCJ34398.1"/>
    <property type="molecule type" value="Genomic_DNA"/>
</dbReference>
<organism evidence="4 5">
    <name type="scientific">Caloramator australicus RC3</name>
    <dbReference type="NCBI Taxonomy" id="857293"/>
    <lineage>
        <taxon>Bacteria</taxon>
        <taxon>Bacillati</taxon>
        <taxon>Bacillota</taxon>
        <taxon>Clostridia</taxon>
        <taxon>Eubacteriales</taxon>
        <taxon>Clostridiaceae</taxon>
        <taxon>Caloramator</taxon>
    </lineage>
</organism>
<dbReference type="AlphaFoldDB" id="I7LKF5"/>
<gene>
    <name evidence="4" type="ORF">CAAU_2314</name>
</gene>
<dbReference type="InterPro" id="IPR009825">
    <property type="entry name" value="ECF_substrate-spec-like"/>
</dbReference>
<keyword evidence="1 3" id="KW-0812">Transmembrane</keyword>
<evidence type="ECO:0000256" key="2">
    <source>
        <dbReference type="ARBA" id="ARBA00022989"/>
    </source>
</evidence>
<feature type="transmembrane region" description="Helical" evidence="3">
    <location>
        <begin position="103"/>
        <end position="123"/>
    </location>
</feature>
<dbReference type="PANTHER" id="PTHR37815:SF3">
    <property type="entry name" value="UPF0397 PROTEIN SPR0429"/>
    <property type="match status" value="1"/>
</dbReference>
<keyword evidence="5" id="KW-1185">Reference proteome</keyword>
<sequence>MRTEKFRKIIYSGFGIALVFVATIVIKIPYVKGYINFGDIFIFVISSILGSNIGFISGGIGSAFSDIYLGYNIYAPGTFIIKGLEGFIAGTLLRIFDRKFNPYFIYSAYFIAGLWMVLGYFIYETVLYGFATAMTAVPGNLVQAIVSAIVAIPLSRALKKVIK</sequence>
<evidence type="ECO:0000313" key="4">
    <source>
        <dbReference type="EMBL" id="CCJ34398.1"/>
    </source>
</evidence>
<dbReference type="GO" id="GO:0016020">
    <property type="term" value="C:membrane"/>
    <property type="evidence" value="ECO:0007669"/>
    <property type="project" value="InterPro"/>
</dbReference>
<dbReference type="Proteomes" id="UP000007652">
    <property type="component" value="Unassembled WGS sequence"/>
</dbReference>
<protein>
    <submittedName>
        <fullName evidence="4">Substrate-specific component PdxU2 of predicted pyridoxin-related ECF transporter</fullName>
    </submittedName>
</protein>